<dbReference type="Pfam" id="PF13545">
    <property type="entry name" value="HTH_Crp_2"/>
    <property type="match status" value="1"/>
</dbReference>
<keyword evidence="2" id="KW-0238">DNA-binding</keyword>
<dbReference type="GO" id="GO:0005829">
    <property type="term" value="C:cytosol"/>
    <property type="evidence" value="ECO:0007669"/>
    <property type="project" value="TreeGrafter"/>
</dbReference>
<dbReference type="Gene3D" id="1.10.10.10">
    <property type="entry name" value="Winged helix-like DNA-binding domain superfamily/Winged helix DNA-binding domain"/>
    <property type="match status" value="1"/>
</dbReference>
<dbReference type="GO" id="GO:0003700">
    <property type="term" value="F:DNA-binding transcription factor activity"/>
    <property type="evidence" value="ECO:0007669"/>
    <property type="project" value="TreeGrafter"/>
</dbReference>
<evidence type="ECO:0000256" key="1">
    <source>
        <dbReference type="ARBA" id="ARBA00023015"/>
    </source>
</evidence>
<name>A0A494Y1L9_9BACL</name>
<comment type="caution">
    <text evidence="6">The sequence shown here is derived from an EMBL/GenBank/DDBJ whole genome shotgun (WGS) entry which is preliminary data.</text>
</comment>
<gene>
    <name evidence="6" type="ORF">D7Z26_12745</name>
</gene>
<keyword evidence="7" id="KW-1185">Reference proteome</keyword>
<dbReference type="InterPro" id="IPR000595">
    <property type="entry name" value="cNMP-bd_dom"/>
</dbReference>
<dbReference type="SUPFAM" id="SSF46785">
    <property type="entry name" value="Winged helix' DNA-binding domain"/>
    <property type="match status" value="1"/>
</dbReference>
<dbReference type="SUPFAM" id="SSF51206">
    <property type="entry name" value="cAMP-binding domain-like"/>
    <property type="match status" value="1"/>
</dbReference>
<proteinExistence type="predicted"/>
<reference evidence="6 7" key="1">
    <citation type="submission" date="2018-10" db="EMBL/GenBank/DDBJ databases">
        <title>Cohnella sp. M2MS4P-1, whole genome shotgun sequence.</title>
        <authorList>
            <person name="Tuo L."/>
        </authorList>
    </citation>
    <scope>NUCLEOTIDE SEQUENCE [LARGE SCALE GENOMIC DNA]</scope>
    <source>
        <strain evidence="6 7">M2MS4P-1</strain>
    </source>
</reference>
<dbReference type="PROSITE" id="PS00889">
    <property type="entry name" value="CNMP_BINDING_2"/>
    <property type="match status" value="1"/>
</dbReference>
<dbReference type="PROSITE" id="PS50042">
    <property type="entry name" value="CNMP_BINDING_3"/>
    <property type="match status" value="1"/>
</dbReference>
<evidence type="ECO:0000313" key="6">
    <source>
        <dbReference type="EMBL" id="RKP54232.1"/>
    </source>
</evidence>
<evidence type="ECO:0000256" key="2">
    <source>
        <dbReference type="ARBA" id="ARBA00023125"/>
    </source>
</evidence>
<dbReference type="InterPro" id="IPR050397">
    <property type="entry name" value="Env_Response_Regulators"/>
</dbReference>
<dbReference type="SMART" id="SM00100">
    <property type="entry name" value="cNMP"/>
    <property type="match status" value="1"/>
</dbReference>
<dbReference type="PANTHER" id="PTHR24567:SF74">
    <property type="entry name" value="HTH-TYPE TRANSCRIPTIONAL REGULATOR ARCR"/>
    <property type="match status" value="1"/>
</dbReference>
<dbReference type="AlphaFoldDB" id="A0A494Y1L9"/>
<keyword evidence="3" id="KW-0010">Activator</keyword>
<evidence type="ECO:0000256" key="4">
    <source>
        <dbReference type="ARBA" id="ARBA00023163"/>
    </source>
</evidence>
<accession>A0A494Y1L9</accession>
<keyword evidence="4" id="KW-0804">Transcription</keyword>
<dbReference type="CDD" id="cd00038">
    <property type="entry name" value="CAP_ED"/>
    <property type="match status" value="1"/>
</dbReference>
<dbReference type="InterPro" id="IPR012318">
    <property type="entry name" value="HTH_CRP"/>
</dbReference>
<evidence type="ECO:0000256" key="3">
    <source>
        <dbReference type="ARBA" id="ARBA00023159"/>
    </source>
</evidence>
<dbReference type="Proteomes" id="UP000282076">
    <property type="component" value="Unassembled WGS sequence"/>
</dbReference>
<dbReference type="InterPro" id="IPR018488">
    <property type="entry name" value="cNMP-bd_CS"/>
</dbReference>
<organism evidence="6 7">
    <name type="scientific">Cohnella endophytica</name>
    <dbReference type="NCBI Taxonomy" id="2419778"/>
    <lineage>
        <taxon>Bacteria</taxon>
        <taxon>Bacillati</taxon>
        <taxon>Bacillota</taxon>
        <taxon>Bacilli</taxon>
        <taxon>Bacillales</taxon>
        <taxon>Paenibacillaceae</taxon>
        <taxon>Cohnella</taxon>
    </lineage>
</organism>
<protein>
    <submittedName>
        <fullName evidence="6">Crp/Fnr family transcriptional regulator</fullName>
    </submittedName>
</protein>
<dbReference type="Pfam" id="PF00027">
    <property type="entry name" value="cNMP_binding"/>
    <property type="match status" value="1"/>
</dbReference>
<dbReference type="EMBL" id="RBZM01000005">
    <property type="protein sequence ID" value="RKP54232.1"/>
    <property type="molecule type" value="Genomic_DNA"/>
</dbReference>
<dbReference type="Gene3D" id="2.60.120.10">
    <property type="entry name" value="Jelly Rolls"/>
    <property type="match status" value="1"/>
</dbReference>
<dbReference type="PANTHER" id="PTHR24567">
    <property type="entry name" value="CRP FAMILY TRANSCRIPTIONAL REGULATORY PROTEIN"/>
    <property type="match status" value="1"/>
</dbReference>
<dbReference type="InterPro" id="IPR036390">
    <property type="entry name" value="WH_DNA-bd_sf"/>
</dbReference>
<evidence type="ECO:0000313" key="7">
    <source>
        <dbReference type="Proteomes" id="UP000282076"/>
    </source>
</evidence>
<evidence type="ECO:0000259" key="5">
    <source>
        <dbReference type="PROSITE" id="PS50042"/>
    </source>
</evidence>
<dbReference type="InterPro" id="IPR018490">
    <property type="entry name" value="cNMP-bd_dom_sf"/>
</dbReference>
<dbReference type="InterPro" id="IPR036388">
    <property type="entry name" value="WH-like_DNA-bd_sf"/>
</dbReference>
<feature type="domain" description="Cyclic nucleotide-binding" evidence="5">
    <location>
        <begin position="48"/>
        <end position="168"/>
    </location>
</feature>
<sequence>MIFAHFRHVLLSELEKAMVNLLGLAIVITIPCGAGEIRMIEWLKKVSLFDNLNDEQLEHILRISHRRTLPQGTTLFYEKEAGSTFYVVLSGSIKLFTKSHAGEEKVLSLVNAGESFGELSLLDGLPRSASAQTLESTTVLELSSEQFMGLLQDHFDITRGILAELCRRLRATNDHVNDLTFLDGRTRVLKNLIALANKNGKRDGNLISIPMSLNYDELAQMAGVSKAILSEVIRELESRGVLQFGINEYKLNLAKLRG</sequence>
<dbReference type="InterPro" id="IPR014710">
    <property type="entry name" value="RmlC-like_jellyroll"/>
</dbReference>
<keyword evidence="1" id="KW-0805">Transcription regulation</keyword>